<organism evidence="1 2">
    <name type="scientific">Bagarius yarrelli</name>
    <name type="common">Goonch</name>
    <name type="synonym">Bagrus yarrelli</name>
    <dbReference type="NCBI Taxonomy" id="175774"/>
    <lineage>
        <taxon>Eukaryota</taxon>
        <taxon>Metazoa</taxon>
        <taxon>Chordata</taxon>
        <taxon>Craniata</taxon>
        <taxon>Vertebrata</taxon>
        <taxon>Euteleostomi</taxon>
        <taxon>Actinopterygii</taxon>
        <taxon>Neopterygii</taxon>
        <taxon>Teleostei</taxon>
        <taxon>Ostariophysi</taxon>
        <taxon>Siluriformes</taxon>
        <taxon>Sisoridae</taxon>
        <taxon>Sisorinae</taxon>
        <taxon>Bagarius</taxon>
    </lineage>
</organism>
<protein>
    <submittedName>
        <fullName evidence="1">Uncharacterized protein</fullName>
    </submittedName>
</protein>
<reference evidence="1 2" key="1">
    <citation type="journal article" date="2019" name="Genome Biol. Evol.">
        <title>Whole-Genome Sequencing of the Giant Devil Catfish, Bagarius yarrelli.</title>
        <authorList>
            <person name="Jiang W."/>
            <person name="Lv Y."/>
            <person name="Cheng L."/>
            <person name="Yang K."/>
            <person name="Chao B."/>
            <person name="Wang X."/>
            <person name="Li Y."/>
            <person name="Pan X."/>
            <person name="You X."/>
            <person name="Zhang Y."/>
            <person name="Yang J."/>
            <person name="Li J."/>
            <person name="Zhang X."/>
            <person name="Liu S."/>
            <person name="Sun C."/>
            <person name="Yang J."/>
            <person name="Shi Q."/>
        </authorList>
    </citation>
    <scope>NUCLEOTIDE SEQUENCE [LARGE SCALE GENOMIC DNA]</scope>
    <source>
        <strain evidence="1">JWS20170419001</strain>
        <tissue evidence="1">Muscle</tissue>
    </source>
</reference>
<comment type="caution">
    <text evidence="1">The sequence shown here is derived from an EMBL/GenBank/DDBJ whole genome shotgun (WGS) entry which is preliminary data.</text>
</comment>
<proteinExistence type="predicted"/>
<gene>
    <name evidence="1" type="ORF">Baya_12732</name>
</gene>
<name>A0A556V3T1_BAGYA</name>
<dbReference type="EMBL" id="VCAZ01000111">
    <property type="protein sequence ID" value="TST60408.1"/>
    <property type="molecule type" value="Genomic_DNA"/>
</dbReference>
<dbReference type="Proteomes" id="UP000319801">
    <property type="component" value="Unassembled WGS sequence"/>
</dbReference>
<dbReference type="AlphaFoldDB" id="A0A556V3T1"/>
<evidence type="ECO:0000313" key="1">
    <source>
        <dbReference type="EMBL" id="TST60408.1"/>
    </source>
</evidence>
<accession>A0A556V3T1</accession>
<evidence type="ECO:0000313" key="2">
    <source>
        <dbReference type="Proteomes" id="UP000319801"/>
    </source>
</evidence>
<sequence length="167" mass="18871">MSSSITESHQAAGEGCRKYIFHGDHLTDLCCQWTFSCHGRRHEFRTWLHFPWTNDRSSGLYPILSVGGLEASDRPGVEHKDRDKAAQPKPGTVAIAHYMVSLMIPHHGSASVQHYKGPLFLRRDQAVPSTHITVELGSAAIQKLEKKKLEWNLEQLLLVKCNEKMDV</sequence>
<keyword evidence="2" id="KW-1185">Reference proteome</keyword>